<dbReference type="AlphaFoldDB" id="A0AAD6VHX7"/>
<name>A0AAD6VHX7_9AGAR</name>
<reference evidence="2" key="1">
    <citation type="submission" date="2023-03" db="EMBL/GenBank/DDBJ databases">
        <title>Massive genome expansion in bonnet fungi (Mycena s.s.) driven by repeated elements and novel gene families across ecological guilds.</title>
        <authorList>
            <consortium name="Lawrence Berkeley National Laboratory"/>
            <person name="Harder C.B."/>
            <person name="Miyauchi S."/>
            <person name="Viragh M."/>
            <person name="Kuo A."/>
            <person name="Thoen E."/>
            <person name="Andreopoulos B."/>
            <person name="Lu D."/>
            <person name="Skrede I."/>
            <person name="Drula E."/>
            <person name="Henrissat B."/>
            <person name="Morin E."/>
            <person name="Kohler A."/>
            <person name="Barry K."/>
            <person name="LaButti K."/>
            <person name="Morin E."/>
            <person name="Salamov A."/>
            <person name="Lipzen A."/>
            <person name="Mereny Z."/>
            <person name="Hegedus B."/>
            <person name="Baldrian P."/>
            <person name="Stursova M."/>
            <person name="Weitz H."/>
            <person name="Taylor A."/>
            <person name="Grigoriev I.V."/>
            <person name="Nagy L.G."/>
            <person name="Martin F."/>
            <person name="Kauserud H."/>
        </authorList>
    </citation>
    <scope>NUCLEOTIDE SEQUENCE</scope>
    <source>
        <strain evidence="2">9144</strain>
    </source>
</reference>
<protein>
    <submittedName>
        <fullName evidence="2">Uncharacterized protein</fullName>
    </submittedName>
</protein>
<feature type="non-terminal residue" evidence="2">
    <location>
        <position position="246"/>
    </location>
</feature>
<comment type="caution">
    <text evidence="2">The sequence shown here is derived from an EMBL/GenBank/DDBJ whole genome shotgun (WGS) entry which is preliminary data.</text>
</comment>
<dbReference type="EMBL" id="JARJCW010000021">
    <property type="protein sequence ID" value="KAJ7213476.1"/>
    <property type="molecule type" value="Genomic_DNA"/>
</dbReference>
<sequence length="246" mass="26700">MGLHQDFHPPAVRRAPAPARAPAMATASPVSPTYTDFSQSSSDFTADSIRSPLDDVFDLRAAAAYHPQQHGAPPADEFFAYTQQLPWSSPVESKKIALYSAQGFYAPVSVYVPQTQQIHAPLPSHDVHAHAHGHASALELELAAEDWRHALAPAAAKPEPAPYAANGHHHQHHHLYDGAHGVQRSYSAGAAYGYHPTHQVRASFFCILPPSFLLVSSLAPRRFDATDGRTGSQSCLRAVRRSFPPV</sequence>
<dbReference type="Proteomes" id="UP001219525">
    <property type="component" value="Unassembled WGS sequence"/>
</dbReference>
<feature type="compositionally biased region" description="Low complexity" evidence="1">
    <location>
        <begin position="9"/>
        <end position="29"/>
    </location>
</feature>
<keyword evidence="3" id="KW-1185">Reference proteome</keyword>
<gene>
    <name evidence="2" type="ORF">GGX14DRAFT_696816</name>
</gene>
<organism evidence="2 3">
    <name type="scientific">Mycena pura</name>
    <dbReference type="NCBI Taxonomy" id="153505"/>
    <lineage>
        <taxon>Eukaryota</taxon>
        <taxon>Fungi</taxon>
        <taxon>Dikarya</taxon>
        <taxon>Basidiomycota</taxon>
        <taxon>Agaricomycotina</taxon>
        <taxon>Agaricomycetes</taxon>
        <taxon>Agaricomycetidae</taxon>
        <taxon>Agaricales</taxon>
        <taxon>Marasmiineae</taxon>
        <taxon>Mycenaceae</taxon>
        <taxon>Mycena</taxon>
    </lineage>
</organism>
<proteinExistence type="predicted"/>
<evidence type="ECO:0000256" key="1">
    <source>
        <dbReference type="SAM" id="MobiDB-lite"/>
    </source>
</evidence>
<feature type="compositionally biased region" description="Polar residues" evidence="1">
    <location>
        <begin position="30"/>
        <end position="41"/>
    </location>
</feature>
<feature type="region of interest" description="Disordered" evidence="1">
    <location>
        <begin position="1"/>
        <end position="41"/>
    </location>
</feature>
<accession>A0AAD6VHX7</accession>
<evidence type="ECO:0000313" key="2">
    <source>
        <dbReference type="EMBL" id="KAJ7213476.1"/>
    </source>
</evidence>
<evidence type="ECO:0000313" key="3">
    <source>
        <dbReference type="Proteomes" id="UP001219525"/>
    </source>
</evidence>